<evidence type="ECO:0008006" key="4">
    <source>
        <dbReference type="Google" id="ProtNLM"/>
    </source>
</evidence>
<gene>
    <name evidence="2" type="ORF">OOZ35_09585</name>
</gene>
<proteinExistence type="predicted"/>
<dbReference type="RefSeq" id="WP_191073072.1">
    <property type="nucleotide sequence ID" value="NZ_CP061703.1"/>
</dbReference>
<sequence>MKKLLLLLSFLTMSFVVNAQTEPKVGDVLIVKQPSNQYYNHVDFPKLNILVKRGKIASYKSEFESEVVIQDVKTKSNGDTYVVLSKKDGSKFFGLKTKVKANYNKAIEAGELKIK</sequence>
<reference evidence="2" key="1">
    <citation type="submission" date="2022-11" db="EMBL/GenBank/DDBJ databases">
        <title>Refractory cell wall polysaccharides provide important carbon source for microbial heterotrophs in the hadal ocean.</title>
        <authorList>
            <person name="Zhu X."/>
        </authorList>
    </citation>
    <scope>NUCLEOTIDE SEQUENCE</scope>
    <source>
        <strain evidence="2">MTRN7</strain>
    </source>
</reference>
<evidence type="ECO:0000313" key="3">
    <source>
        <dbReference type="Proteomes" id="UP001149142"/>
    </source>
</evidence>
<feature type="signal peptide" evidence="1">
    <location>
        <begin position="1"/>
        <end position="19"/>
    </location>
</feature>
<evidence type="ECO:0000256" key="1">
    <source>
        <dbReference type="SAM" id="SignalP"/>
    </source>
</evidence>
<keyword evidence="3" id="KW-1185">Reference proteome</keyword>
<dbReference type="EMBL" id="JAPFGC010000002">
    <property type="protein sequence ID" value="MDA0177741.1"/>
    <property type="molecule type" value="Genomic_DNA"/>
</dbReference>
<organism evidence="2 3">
    <name type="scientific">Mesoflavibacter profundi</name>
    <dbReference type="NCBI Taxonomy" id="2708110"/>
    <lineage>
        <taxon>Bacteria</taxon>
        <taxon>Pseudomonadati</taxon>
        <taxon>Bacteroidota</taxon>
        <taxon>Flavobacteriia</taxon>
        <taxon>Flavobacteriales</taxon>
        <taxon>Flavobacteriaceae</taxon>
        <taxon>Mesoflavibacter</taxon>
    </lineage>
</organism>
<keyword evidence="1" id="KW-0732">Signal</keyword>
<dbReference type="Proteomes" id="UP001149142">
    <property type="component" value="Unassembled WGS sequence"/>
</dbReference>
<comment type="caution">
    <text evidence="2">The sequence shown here is derived from an EMBL/GenBank/DDBJ whole genome shotgun (WGS) entry which is preliminary data.</text>
</comment>
<accession>A0ABT4S1S8</accession>
<protein>
    <recommendedName>
        <fullName evidence="4">Dihydroorotase</fullName>
    </recommendedName>
</protein>
<name>A0ABT4S1S8_9FLAO</name>
<feature type="chain" id="PRO_5047137222" description="Dihydroorotase" evidence="1">
    <location>
        <begin position="20"/>
        <end position="115"/>
    </location>
</feature>
<evidence type="ECO:0000313" key="2">
    <source>
        <dbReference type="EMBL" id="MDA0177741.1"/>
    </source>
</evidence>